<dbReference type="Gene3D" id="1.10.10.10">
    <property type="entry name" value="Winged helix-like DNA-binding domain superfamily/Winged helix DNA-binding domain"/>
    <property type="match status" value="2"/>
</dbReference>
<dbReference type="EMBL" id="CAEZSR010000029">
    <property type="protein sequence ID" value="CAB4551446.1"/>
    <property type="molecule type" value="Genomic_DNA"/>
</dbReference>
<dbReference type="AlphaFoldDB" id="A0A6J6CJF3"/>
<protein>
    <submittedName>
        <fullName evidence="1">Unannotated protein</fullName>
    </submittedName>
</protein>
<gene>
    <name evidence="1" type="ORF">UFOPK1493_01093</name>
</gene>
<dbReference type="InterPro" id="IPR036388">
    <property type="entry name" value="WH-like_DNA-bd_sf"/>
</dbReference>
<dbReference type="InterPro" id="IPR036390">
    <property type="entry name" value="WH_DNA-bd_sf"/>
</dbReference>
<dbReference type="Pfam" id="PF04337">
    <property type="entry name" value="DUF480"/>
    <property type="match status" value="1"/>
</dbReference>
<dbReference type="PANTHER" id="PTHR38768:SF1">
    <property type="entry name" value="UPF0502 PROTEIN YCEH"/>
    <property type="match status" value="1"/>
</dbReference>
<name>A0A6J6CJF3_9ZZZZ</name>
<reference evidence="1" key="1">
    <citation type="submission" date="2020-05" db="EMBL/GenBank/DDBJ databases">
        <authorList>
            <person name="Chiriac C."/>
            <person name="Salcher M."/>
            <person name="Ghai R."/>
            <person name="Kavagutti S V."/>
        </authorList>
    </citation>
    <scope>NUCLEOTIDE SEQUENCE</scope>
</reference>
<accession>A0A6J6CJF3</accession>
<proteinExistence type="predicted"/>
<dbReference type="InterPro" id="IPR007432">
    <property type="entry name" value="DUF480"/>
</dbReference>
<evidence type="ECO:0000313" key="1">
    <source>
        <dbReference type="EMBL" id="CAB4551446.1"/>
    </source>
</evidence>
<sequence length="231" mass="25364">MVTTPLTPVEGRVLACLIEKQRTVPDQYPLTLLALIGACNQTTSREPVMQLTEHEVESAVRSLKAAGLVRLVHPTHGRGVTRHRHVADEAWQFDEDDAAAPALLAVLSVLMLRGPQTVSELRTRTERQHPFASLEEVEQALARLASLGMAHRLDRRPGQTQLRWQQLVADEPAEHAAHDQHEVRQVTEAGEVRAEPGGESGVPGEVAELRARIAELDARVARLEAAIADLL</sequence>
<dbReference type="SUPFAM" id="SSF46785">
    <property type="entry name" value="Winged helix' DNA-binding domain"/>
    <property type="match status" value="2"/>
</dbReference>
<dbReference type="PANTHER" id="PTHR38768">
    <property type="entry name" value="UPF0502 PROTEIN YCEH"/>
    <property type="match status" value="1"/>
</dbReference>
<organism evidence="1">
    <name type="scientific">freshwater metagenome</name>
    <dbReference type="NCBI Taxonomy" id="449393"/>
    <lineage>
        <taxon>unclassified sequences</taxon>
        <taxon>metagenomes</taxon>
        <taxon>ecological metagenomes</taxon>
    </lineage>
</organism>